<reference evidence="3 4" key="2">
    <citation type="journal article" date="2014" name="PLoS ONE">
        <title>Evolution of mitochondria reconstructed from the energy metabolism of living bacteria.</title>
        <authorList>
            <person name="Degli Esposti M."/>
            <person name="Chouaia B."/>
            <person name="Comandatore F."/>
            <person name="Crotti E."/>
            <person name="Sassera D."/>
            <person name="Lievens P.M."/>
            <person name="Daffonchio D."/>
            <person name="Bandi C."/>
        </authorList>
    </citation>
    <scope>NUCLEOTIDE SEQUENCE [LARGE SCALE GENOMIC DNA]</scope>
    <source>
        <strain evidence="4">AM169</strain>
    </source>
</reference>
<accession>A0A7U7G6A0</accession>
<proteinExistence type="predicted"/>
<sequence>MNNLSPSFVLDISRLLSRAGRSIPTGIDRVELAYAEHLLAYHEKQTYFVALSPAGWISQLPHRTVSEFITALIHGWNLGEKKYIVEAGKISNILKAYTFLGRSLPPFNKPAFYLLISHHHLMKQKTISNFLLKTKCYFVPMVHDLIPMEYPEYARPREKLRHLKRMITVVKLAHAVIVPTNYVKKSLDSLFLQENRQNIPVWTVPHGVYKQQITYNRFQNKPIYDKKKPYFVYLSTIEPRKNHLLLLNLWRQMIQTRGKENVPRLILIGKRGWENENILDLLERSPLLEGVVMEESHLSDEGVIHLLRNANGLLFPSFTEGFGLPLTEAMSLSVPSICSDIPSLREVGENIPIYLSPLDATDWAKVIDDFSAHGPLWQAQKKRLHKWSPVSWSQSVAKTLSHCTTLVQNA</sequence>
<dbReference type="SUPFAM" id="SSF53756">
    <property type="entry name" value="UDP-Glycosyltransferase/glycogen phosphorylase"/>
    <property type="match status" value="1"/>
</dbReference>
<reference evidence="3 4" key="1">
    <citation type="journal article" date="2014" name="Genome Biol. Evol.">
        <title>Acetic acid bacteria genomes reveal functional traits for adaptation to life in insect guts.</title>
        <authorList>
            <person name="Chouaia B."/>
            <person name="Gaiarsa S."/>
            <person name="Crotti E."/>
            <person name="Comandatore F."/>
            <person name="Degli Esposti M."/>
            <person name="Ricci I."/>
            <person name="Alma A."/>
            <person name="Favia G."/>
            <person name="Bandi C."/>
            <person name="Daffonchio D."/>
        </authorList>
    </citation>
    <scope>NUCLEOTIDE SEQUENCE [LARGE SCALE GENOMIC DNA]</scope>
    <source>
        <strain evidence="4">AM169</strain>
    </source>
</reference>
<dbReference type="CDD" id="cd03809">
    <property type="entry name" value="GT4_MtfB-like"/>
    <property type="match status" value="1"/>
</dbReference>
<comment type="caution">
    <text evidence="3">The sequence shown here is derived from an EMBL/GenBank/DDBJ whole genome shotgun (WGS) entry which is preliminary data.</text>
</comment>
<dbReference type="Pfam" id="PF00534">
    <property type="entry name" value="Glycos_transf_1"/>
    <property type="match status" value="1"/>
</dbReference>
<dbReference type="InterPro" id="IPR001296">
    <property type="entry name" value="Glyco_trans_1"/>
</dbReference>
<evidence type="ECO:0000256" key="1">
    <source>
        <dbReference type="ARBA" id="ARBA00022679"/>
    </source>
</evidence>
<evidence type="ECO:0000259" key="2">
    <source>
        <dbReference type="Pfam" id="PF00534"/>
    </source>
</evidence>
<name>A0A7U7G6A0_9PROT</name>
<gene>
    <name evidence="3" type="ORF">SACS_1175</name>
</gene>
<dbReference type="Proteomes" id="UP000027590">
    <property type="component" value="Unassembled WGS sequence"/>
</dbReference>
<dbReference type="EMBL" id="CBLY010000006">
    <property type="protein sequence ID" value="CDG33913.1"/>
    <property type="molecule type" value="Genomic_DNA"/>
</dbReference>
<organism evidence="3 4">
    <name type="scientific">Parasaccharibacter apium</name>
    <dbReference type="NCBI Taxonomy" id="1510841"/>
    <lineage>
        <taxon>Bacteria</taxon>
        <taxon>Pseudomonadati</taxon>
        <taxon>Pseudomonadota</taxon>
        <taxon>Alphaproteobacteria</taxon>
        <taxon>Acetobacterales</taxon>
        <taxon>Acetobacteraceae</taxon>
        <taxon>Parasaccharibacter</taxon>
    </lineage>
</organism>
<evidence type="ECO:0000313" key="4">
    <source>
        <dbReference type="Proteomes" id="UP000027590"/>
    </source>
</evidence>
<dbReference type="PANTHER" id="PTHR46401">
    <property type="entry name" value="GLYCOSYLTRANSFERASE WBBK-RELATED"/>
    <property type="match status" value="1"/>
</dbReference>
<dbReference type="Gene3D" id="3.40.50.2000">
    <property type="entry name" value="Glycogen Phosphorylase B"/>
    <property type="match status" value="1"/>
</dbReference>
<dbReference type="RefSeq" id="WP_081847713.1">
    <property type="nucleotide sequence ID" value="NZ_CBLY010000006.1"/>
</dbReference>
<dbReference type="AlphaFoldDB" id="A0A7U7G6A0"/>
<feature type="domain" description="Glycosyl transferase family 1" evidence="2">
    <location>
        <begin position="221"/>
        <end position="371"/>
    </location>
</feature>
<dbReference type="PANTHER" id="PTHR46401:SF2">
    <property type="entry name" value="GLYCOSYLTRANSFERASE WBBK-RELATED"/>
    <property type="match status" value="1"/>
</dbReference>
<evidence type="ECO:0000313" key="3">
    <source>
        <dbReference type="EMBL" id="CDG33913.1"/>
    </source>
</evidence>
<protein>
    <recommendedName>
        <fullName evidence="2">Glycosyl transferase family 1 domain-containing protein</fullName>
    </recommendedName>
</protein>
<dbReference type="GO" id="GO:0016757">
    <property type="term" value="F:glycosyltransferase activity"/>
    <property type="evidence" value="ECO:0007669"/>
    <property type="project" value="InterPro"/>
</dbReference>
<keyword evidence="1" id="KW-0808">Transferase</keyword>